<dbReference type="AlphaFoldDB" id="A0A2Z5UTK9"/>
<name>A0A2Z5UTK9_9COXI</name>
<proteinExistence type="predicted"/>
<organism evidence="1 2">
    <name type="scientific">Candidatus Rickettsiella viridis</name>
    <dbReference type="NCBI Taxonomy" id="676208"/>
    <lineage>
        <taxon>Bacteria</taxon>
        <taxon>Pseudomonadati</taxon>
        <taxon>Pseudomonadota</taxon>
        <taxon>Gammaproteobacteria</taxon>
        <taxon>Legionellales</taxon>
        <taxon>Coxiellaceae</taxon>
        <taxon>Rickettsiella</taxon>
    </lineage>
</organism>
<dbReference type="RefSeq" id="WP_126322452.1">
    <property type="nucleotide sequence ID" value="NZ_AP018005.1"/>
</dbReference>
<dbReference type="OrthoDB" id="4097697at2"/>
<dbReference type="KEGG" id="rvi:RVIR1_04330"/>
<protein>
    <submittedName>
        <fullName evidence="1">Uncharacterized protein</fullName>
    </submittedName>
</protein>
<sequence>MLPIIKLRGHLHTSSGKYASAVSIISLDQSHQQGIEFEAFCLAINEQHEKGNISKLTIIETGYLKRHYLRLDKNYCITSEADAAAIQLGKNWVKEQLSSLHLLKMPVEILSWQEIIDSDFLSKVKNDSISDNIFIGHIKTLAEKYAEKLEVKYNPNGLASMKEACLKAARAYLVEESSIIAGLKRRGFDFQLYPGNRNAALRYIAKKYFSGTQSIPWIRYDIKYPSLELKEKKLNPSASLFFEKADASTQETKNKIVELLSSLLNEEKFYFLTEQLNKLEQSARIANERDIK</sequence>
<reference evidence="1 2" key="1">
    <citation type="submission" date="2017-03" db="EMBL/GenBank/DDBJ databases">
        <title>The genome sequence of Candidatus Rickettsiella viridis.</title>
        <authorList>
            <person name="Nikoh N."/>
            <person name="Tsuchida T."/>
            <person name="Yamaguchi K."/>
            <person name="Maeda T."/>
            <person name="Shigenobu S."/>
            <person name="Fukatsu T."/>
        </authorList>
    </citation>
    <scope>NUCLEOTIDE SEQUENCE [LARGE SCALE GENOMIC DNA]</scope>
    <source>
        <strain evidence="1 2">Ap-RA04</strain>
    </source>
</reference>
<dbReference type="Proteomes" id="UP000282483">
    <property type="component" value="Chromosome"/>
</dbReference>
<keyword evidence="2" id="KW-1185">Reference proteome</keyword>
<accession>A0A2Z5UTK9</accession>
<evidence type="ECO:0000313" key="1">
    <source>
        <dbReference type="EMBL" id="BBB14946.1"/>
    </source>
</evidence>
<evidence type="ECO:0000313" key="2">
    <source>
        <dbReference type="Proteomes" id="UP000282483"/>
    </source>
</evidence>
<dbReference type="EMBL" id="AP018005">
    <property type="protein sequence ID" value="BBB14946.1"/>
    <property type="molecule type" value="Genomic_DNA"/>
</dbReference>
<gene>
    <name evidence="1" type="ORF">RVIR1_04330</name>
</gene>